<dbReference type="Pfam" id="PF00587">
    <property type="entry name" value="tRNA-synt_2b"/>
    <property type="match status" value="1"/>
</dbReference>
<dbReference type="InterPro" id="IPR045864">
    <property type="entry name" value="aa-tRNA-synth_II/BPL/LPL"/>
</dbReference>
<feature type="region of interest" description="Catalytic" evidence="13">
    <location>
        <begin position="238"/>
        <end position="529"/>
    </location>
</feature>
<feature type="domain" description="Aminoacyl-transfer RNA synthetases class-II family profile" evidence="14">
    <location>
        <begin position="257"/>
        <end position="529"/>
    </location>
</feature>
<organism evidence="16 17">
    <name type="scientific">Aerophobetes bacterium</name>
    <dbReference type="NCBI Taxonomy" id="2030807"/>
    <lineage>
        <taxon>Bacteria</taxon>
        <taxon>Candidatus Aerophobota</taxon>
    </lineage>
</organism>
<dbReference type="FunFam" id="3.40.50.800:FF:000001">
    <property type="entry name" value="Threonine--tRNA ligase"/>
    <property type="match status" value="1"/>
</dbReference>
<sequence length="642" mass="73721">MKVKVDQEILEVEAGATAGQIAHLLKKTMPHQAVGVKINGQSCDFTQLLKEGDEICFFDFDKSEGKEVFWHTSAHILAQAVLRLFKGVKPTIGPPIENGFYYDFAGLTLSDNDLPRIEKEMKKIINENFKPERVEFKNKKEAIEAFKDNSYKVELIESFEENSIFSAYKQGEFFDLCKGPHLQNLGKVKALKLLKISGSYWRGDAKGDALTRIYGVSFPSKDLLKEHLHRLEEAKKRDHRVIGTALNLYSFKEEAPGMAFIHPHGMRIWDKLTEFWRNLHQRNNYGVILTPQLMVQELWETSGHWQHYKENMFTSTAHHDKVYAIKPMNCPGCMLYYKGESHSYRDLPLRIAEFGHVHRQEPSGALNGLFRVQSFHQDDAHIFMRKCQIKDEILEVLDLVKEIYETFDLEYSFELSTKPEKAIGSDEDWEITTQGLREALDAWGADYQVNEGDGAFYGPKIDLHVKDAIGRSWQCGTVQLDMSLPEKFNLTYKESDGSMQRPIMIHRAIFGSMERFLAILVEHYAGRFPLWLSPRPFALLPVSKTHIEYAEKLAKQIEAQGFFVSIDKSDDSVSKKVRTAQKKQFNYMLVLGDKEMEEGCVSVRKRTGEMINLIPVDTFLKTVENENSSKSAESLFKNKVEA</sequence>
<dbReference type="SUPFAM" id="SSF55186">
    <property type="entry name" value="ThrRS/AlaRS common domain"/>
    <property type="match status" value="1"/>
</dbReference>
<comment type="similarity">
    <text evidence="1 13">Belongs to the class-II aminoacyl-tRNA synthetase family.</text>
</comment>
<dbReference type="EMBL" id="NVUK01000022">
    <property type="protein sequence ID" value="PCI76939.1"/>
    <property type="molecule type" value="Genomic_DNA"/>
</dbReference>
<dbReference type="InterPro" id="IPR004154">
    <property type="entry name" value="Anticodon-bd"/>
</dbReference>
<keyword evidence="10 13" id="KW-0648">Protein biosynthesis</keyword>
<evidence type="ECO:0000256" key="12">
    <source>
        <dbReference type="ARBA" id="ARBA00049515"/>
    </source>
</evidence>
<keyword evidence="6 13" id="KW-0547">Nucleotide-binding</keyword>
<dbReference type="Gene3D" id="3.30.980.10">
    <property type="entry name" value="Threonyl-trna Synthetase, Chain A, domain 2"/>
    <property type="match status" value="1"/>
</dbReference>
<name>A0A2A4X496_UNCAE</name>
<dbReference type="SUPFAM" id="SSF55681">
    <property type="entry name" value="Class II aaRS and biotin synthetases"/>
    <property type="match status" value="1"/>
</dbReference>
<dbReference type="GO" id="GO:0046872">
    <property type="term" value="F:metal ion binding"/>
    <property type="evidence" value="ECO:0007669"/>
    <property type="project" value="UniProtKB-KW"/>
</dbReference>
<comment type="catalytic activity">
    <reaction evidence="12 13">
        <text>tRNA(Thr) + L-threonine + ATP = L-threonyl-tRNA(Thr) + AMP + diphosphate + H(+)</text>
        <dbReference type="Rhea" id="RHEA:24624"/>
        <dbReference type="Rhea" id="RHEA-COMP:9670"/>
        <dbReference type="Rhea" id="RHEA-COMP:9704"/>
        <dbReference type="ChEBI" id="CHEBI:15378"/>
        <dbReference type="ChEBI" id="CHEBI:30616"/>
        <dbReference type="ChEBI" id="CHEBI:33019"/>
        <dbReference type="ChEBI" id="CHEBI:57926"/>
        <dbReference type="ChEBI" id="CHEBI:78442"/>
        <dbReference type="ChEBI" id="CHEBI:78534"/>
        <dbReference type="ChEBI" id="CHEBI:456215"/>
        <dbReference type="EC" id="6.1.1.3"/>
    </reaction>
</comment>
<feature type="binding site" evidence="13">
    <location>
        <position position="381"/>
    </location>
    <ligand>
        <name>Zn(2+)</name>
        <dbReference type="ChEBI" id="CHEBI:29105"/>
        <note>catalytic</note>
    </ligand>
</feature>
<dbReference type="FunFam" id="3.30.980.10:FF:000005">
    <property type="entry name" value="Threonyl-tRNA synthetase, mitochondrial"/>
    <property type="match status" value="1"/>
</dbReference>
<dbReference type="Gene3D" id="3.30.930.10">
    <property type="entry name" value="Bira Bifunctional Protein, Domain 2"/>
    <property type="match status" value="1"/>
</dbReference>
<dbReference type="FunFam" id="3.30.930.10:FF:000002">
    <property type="entry name" value="Threonine--tRNA ligase"/>
    <property type="match status" value="1"/>
</dbReference>
<dbReference type="Pfam" id="PF02824">
    <property type="entry name" value="TGS"/>
    <property type="match status" value="1"/>
</dbReference>
<keyword evidence="11 13" id="KW-0030">Aminoacyl-tRNA synthetase</keyword>
<reference evidence="17" key="1">
    <citation type="submission" date="2017-08" db="EMBL/GenBank/DDBJ databases">
        <title>A dynamic microbial community with high functional redundancy inhabits the cold, oxic subseafloor aquifer.</title>
        <authorList>
            <person name="Tully B.J."/>
            <person name="Wheat C.G."/>
            <person name="Glazer B.T."/>
            <person name="Huber J.A."/>
        </authorList>
    </citation>
    <scope>NUCLEOTIDE SEQUENCE [LARGE SCALE GENOMIC DNA]</scope>
</reference>
<protein>
    <recommendedName>
        <fullName evidence="13">Threonine--tRNA ligase</fullName>
        <ecNumber evidence="13">6.1.1.3</ecNumber>
    </recommendedName>
    <alternativeName>
        <fullName evidence="13">Threonyl-tRNA synthetase</fullName>
        <shortName evidence="13">ThrRS</shortName>
    </alternativeName>
</protein>
<keyword evidence="5 13" id="KW-0479">Metal-binding</keyword>
<accession>A0A2A4X496</accession>
<comment type="subunit">
    <text evidence="13">Homodimer.</text>
</comment>
<dbReference type="PANTHER" id="PTHR11451:SF44">
    <property type="entry name" value="THREONINE--TRNA LIGASE, CHLOROPLASTIC_MITOCHONDRIAL 2"/>
    <property type="match status" value="1"/>
</dbReference>
<dbReference type="NCBIfam" id="TIGR00418">
    <property type="entry name" value="thrS"/>
    <property type="match status" value="1"/>
</dbReference>
<evidence type="ECO:0000259" key="14">
    <source>
        <dbReference type="PROSITE" id="PS50862"/>
    </source>
</evidence>
<dbReference type="InterPro" id="IPR004095">
    <property type="entry name" value="TGS"/>
</dbReference>
<feature type="binding site" evidence="13">
    <location>
        <position position="506"/>
    </location>
    <ligand>
        <name>Zn(2+)</name>
        <dbReference type="ChEBI" id="CHEBI:29105"/>
        <note>catalytic</note>
    </ligand>
</feature>
<evidence type="ECO:0000256" key="6">
    <source>
        <dbReference type="ARBA" id="ARBA00022741"/>
    </source>
</evidence>
<evidence type="ECO:0000256" key="1">
    <source>
        <dbReference type="ARBA" id="ARBA00008226"/>
    </source>
</evidence>
<keyword evidence="4 13" id="KW-0436">Ligase</keyword>
<keyword evidence="8 13" id="KW-0067">ATP-binding</keyword>
<dbReference type="GO" id="GO:0006435">
    <property type="term" value="P:threonyl-tRNA aminoacylation"/>
    <property type="evidence" value="ECO:0007669"/>
    <property type="project" value="UniProtKB-UniRule"/>
</dbReference>
<dbReference type="Pfam" id="PF03129">
    <property type="entry name" value="HGTP_anticodon"/>
    <property type="match status" value="1"/>
</dbReference>
<evidence type="ECO:0000256" key="8">
    <source>
        <dbReference type="ARBA" id="ARBA00022840"/>
    </source>
</evidence>
<dbReference type="Proteomes" id="UP000218775">
    <property type="component" value="Unassembled WGS sequence"/>
</dbReference>
<evidence type="ECO:0000256" key="11">
    <source>
        <dbReference type="ARBA" id="ARBA00023146"/>
    </source>
</evidence>
<dbReference type="PRINTS" id="PR01047">
    <property type="entry name" value="TRNASYNTHTHR"/>
</dbReference>
<evidence type="ECO:0000313" key="16">
    <source>
        <dbReference type="EMBL" id="PCI76939.1"/>
    </source>
</evidence>
<evidence type="ECO:0000256" key="9">
    <source>
        <dbReference type="ARBA" id="ARBA00022884"/>
    </source>
</evidence>
<dbReference type="InterPro" id="IPR002314">
    <property type="entry name" value="aa-tRNA-synt_IIb"/>
</dbReference>
<dbReference type="SMART" id="SM00863">
    <property type="entry name" value="tRNA_SAD"/>
    <property type="match status" value="1"/>
</dbReference>
<dbReference type="Pfam" id="PF07973">
    <property type="entry name" value="tRNA_SAD"/>
    <property type="match status" value="1"/>
</dbReference>
<dbReference type="InterPro" id="IPR006195">
    <property type="entry name" value="aa-tRNA-synth_II"/>
</dbReference>
<feature type="domain" description="TGS" evidence="15">
    <location>
        <begin position="1"/>
        <end position="59"/>
    </location>
</feature>
<gene>
    <name evidence="13" type="primary">thrS</name>
    <name evidence="16" type="ORF">COB21_03680</name>
</gene>
<comment type="cofactor">
    <cofactor evidence="13">
        <name>Zn(2+)</name>
        <dbReference type="ChEBI" id="CHEBI:29105"/>
    </cofactor>
    <text evidence="13">Binds 1 zinc ion per subunit.</text>
</comment>
<evidence type="ECO:0000256" key="2">
    <source>
        <dbReference type="ARBA" id="ARBA00022490"/>
    </source>
</evidence>
<dbReference type="InterPro" id="IPR012947">
    <property type="entry name" value="tRNA_SAD"/>
</dbReference>
<dbReference type="InterPro" id="IPR002320">
    <property type="entry name" value="Thr-tRNA-ligase_IIa"/>
</dbReference>
<proteinExistence type="inferred from homology"/>
<dbReference type="GO" id="GO:0005737">
    <property type="term" value="C:cytoplasm"/>
    <property type="evidence" value="ECO:0007669"/>
    <property type="project" value="UniProtKB-SubCell"/>
</dbReference>
<keyword evidence="2 13" id="KW-0963">Cytoplasm</keyword>
<evidence type="ECO:0000256" key="4">
    <source>
        <dbReference type="ARBA" id="ARBA00022598"/>
    </source>
</evidence>
<dbReference type="CDD" id="cd00771">
    <property type="entry name" value="ThrRS_core"/>
    <property type="match status" value="1"/>
</dbReference>
<evidence type="ECO:0000256" key="10">
    <source>
        <dbReference type="ARBA" id="ARBA00022917"/>
    </source>
</evidence>
<dbReference type="HAMAP" id="MF_00184">
    <property type="entry name" value="Thr_tRNA_synth"/>
    <property type="match status" value="1"/>
</dbReference>
<evidence type="ECO:0000259" key="15">
    <source>
        <dbReference type="PROSITE" id="PS51880"/>
    </source>
</evidence>
<evidence type="ECO:0000256" key="13">
    <source>
        <dbReference type="HAMAP-Rule" id="MF_00184"/>
    </source>
</evidence>
<dbReference type="PROSITE" id="PS51880">
    <property type="entry name" value="TGS"/>
    <property type="match status" value="1"/>
</dbReference>
<evidence type="ECO:0000313" key="17">
    <source>
        <dbReference type="Proteomes" id="UP000218775"/>
    </source>
</evidence>
<keyword evidence="7 13" id="KW-0862">Zinc</keyword>
<evidence type="ECO:0000256" key="5">
    <source>
        <dbReference type="ARBA" id="ARBA00022723"/>
    </source>
</evidence>
<dbReference type="GO" id="GO:0000049">
    <property type="term" value="F:tRNA binding"/>
    <property type="evidence" value="ECO:0007669"/>
    <property type="project" value="UniProtKB-KW"/>
</dbReference>
<keyword evidence="3 13" id="KW-0820">tRNA-binding</keyword>
<dbReference type="CDD" id="cd00860">
    <property type="entry name" value="ThrRS_anticodon"/>
    <property type="match status" value="1"/>
</dbReference>
<evidence type="ECO:0000256" key="3">
    <source>
        <dbReference type="ARBA" id="ARBA00022555"/>
    </source>
</evidence>
<dbReference type="GO" id="GO:0005524">
    <property type="term" value="F:ATP binding"/>
    <property type="evidence" value="ECO:0007669"/>
    <property type="project" value="UniProtKB-UniRule"/>
</dbReference>
<dbReference type="InterPro" id="IPR036621">
    <property type="entry name" value="Anticodon-bd_dom_sf"/>
</dbReference>
<dbReference type="GO" id="GO:0004829">
    <property type="term" value="F:threonine-tRNA ligase activity"/>
    <property type="evidence" value="ECO:0007669"/>
    <property type="project" value="UniProtKB-UniRule"/>
</dbReference>
<keyword evidence="9 13" id="KW-0694">RNA-binding</keyword>
<dbReference type="EC" id="6.1.1.3" evidence="13"/>
<comment type="subcellular location">
    <subcellularLocation>
        <location evidence="13">Cytoplasm</location>
    </subcellularLocation>
</comment>
<dbReference type="InterPro" id="IPR018163">
    <property type="entry name" value="Thr/Ala-tRNA-synth_IIc_edit"/>
</dbReference>
<dbReference type="Gene3D" id="3.40.50.800">
    <property type="entry name" value="Anticodon-binding domain"/>
    <property type="match status" value="1"/>
</dbReference>
<dbReference type="Gene3D" id="3.30.54.20">
    <property type="match status" value="1"/>
</dbReference>
<evidence type="ECO:0000256" key="7">
    <source>
        <dbReference type="ARBA" id="ARBA00022833"/>
    </source>
</evidence>
<feature type="binding site" evidence="13">
    <location>
        <position position="330"/>
    </location>
    <ligand>
        <name>Zn(2+)</name>
        <dbReference type="ChEBI" id="CHEBI:29105"/>
        <note>catalytic</note>
    </ligand>
</feature>
<dbReference type="InterPro" id="IPR033728">
    <property type="entry name" value="ThrRS_core"/>
</dbReference>
<dbReference type="PROSITE" id="PS50862">
    <property type="entry name" value="AA_TRNA_LIGASE_II"/>
    <property type="match status" value="1"/>
</dbReference>
<dbReference type="PANTHER" id="PTHR11451">
    <property type="entry name" value="THREONINE-TRNA LIGASE"/>
    <property type="match status" value="1"/>
</dbReference>
<dbReference type="SUPFAM" id="SSF52954">
    <property type="entry name" value="Class II aaRS ABD-related"/>
    <property type="match status" value="1"/>
</dbReference>
<comment type="caution">
    <text evidence="16">The sequence shown here is derived from an EMBL/GenBank/DDBJ whole genome shotgun (WGS) entry which is preliminary data.</text>
</comment>
<dbReference type="InterPro" id="IPR047246">
    <property type="entry name" value="ThrRS_anticodon"/>
</dbReference>
<dbReference type="AlphaFoldDB" id="A0A2A4X496"/>